<comment type="caution">
    <text evidence="1">The sequence shown here is derived from an EMBL/GenBank/DDBJ whole genome shotgun (WGS) entry which is preliminary data.</text>
</comment>
<reference evidence="1 2" key="1">
    <citation type="submission" date="2024-09" db="EMBL/GenBank/DDBJ databases">
        <authorList>
            <person name="Sun Q."/>
            <person name="Mori K."/>
        </authorList>
    </citation>
    <scope>NUCLEOTIDE SEQUENCE [LARGE SCALE GENOMIC DNA]</scope>
    <source>
        <strain evidence="1 2">CGMCC 1.15906</strain>
    </source>
</reference>
<dbReference type="InterPro" id="IPR011009">
    <property type="entry name" value="Kinase-like_dom_sf"/>
</dbReference>
<dbReference type="EMBL" id="JBHLTC010000008">
    <property type="protein sequence ID" value="MFC0624003.1"/>
    <property type="molecule type" value="Genomic_DNA"/>
</dbReference>
<evidence type="ECO:0000313" key="2">
    <source>
        <dbReference type="Proteomes" id="UP001589890"/>
    </source>
</evidence>
<sequence length="269" mass="30112">MFPAAIEIQPAEYVEQLGRVFARFGADTQDSGNVSYGVETPAGRYFLKTAGDPADQAPYLDFDGRVALLRNAVRIAEAVPHPLVPELHAVIESPGGPVLVYEWRDGEHLGTTRERRDDPATAYQRFRSLPVGEILTALDALFELHARITSAGWVEGDFYDGCLLYDFTRRRLTVMDLDTYHFGAYRNDMGRMFGARRFMAPEEFSLGAPIDDRTTAYVLARAVLVFLSDGTLDRSPFRGNDALYAVTQEAVTTRFPSYEAFHQAWLAAR</sequence>
<organism evidence="1 2">
    <name type="scientific">Kribbella deserti</name>
    <dbReference type="NCBI Taxonomy" id="1926257"/>
    <lineage>
        <taxon>Bacteria</taxon>
        <taxon>Bacillati</taxon>
        <taxon>Actinomycetota</taxon>
        <taxon>Actinomycetes</taxon>
        <taxon>Propionibacteriales</taxon>
        <taxon>Kribbellaceae</taxon>
        <taxon>Kribbella</taxon>
    </lineage>
</organism>
<dbReference type="Gene3D" id="1.10.510.10">
    <property type="entry name" value="Transferase(Phosphotransferase) domain 1"/>
    <property type="match status" value="1"/>
</dbReference>
<evidence type="ECO:0008006" key="3">
    <source>
        <dbReference type="Google" id="ProtNLM"/>
    </source>
</evidence>
<protein>
    <recommendedName>
        <fullName evidence="3">Serine/threonine protein kinase</fullName>
    </recommendedName>
</protein>
<evidence type="ECO:0000313" key="1">
    <source>
        <dbReference type="EMBL" id="MFC0624003.1"/>
    </source>
</evidence>
<name>A0ABV6QIK8_9ACTN</name>
<accession>A0ABV6QIK8</accession>
<dbReference type="Proteomes" id="UP001589890">
    <property type="component" value="Unassembled WGS sequence"/>
</dbReference>
<keyword evidence="2" id="KW-1185">Reference proteome</keyword>
<gene>
    <name evidence="1" type="ORF">ACFFGN_08010</name>
</gene>
<dbReference type="SUPFAM" id="SSF56112">
    <property type="entry name" value="Protein kinase-like (PK-like)"/>
    <property type="match status" value="1"/>
</dbReference>
<proteinExistence type="predicted"/>
<dbReference type="RefSeq" id="WP_380044714.1">
    <property type="nucleotide sequence ID" value="NZ_JBHLTC010000008.1"/>
</dbReference>